<dbReference type="InterPro" id="IPR034747">
    <property type="entry name" value="EXOI_SH3"/>
</dbReference>
<geneLocation type="plasmid" evidence="7">
    <name>pQBR57</name>
</geneLocation>
<comment type="cofactor">
    <cofactor evidence="1">
        <name>Mg(2+)</name>
        <dbReference type="ChEBI" id="CHEBI:18420"/>
    </cofactor>
</comment>
<dbReference type="GO" id="GO:0046872">
    <property type="term" value="F:metal ion binding"/>
    <property type="evidence" value="ECO:0007669"/>
    <property type="project" value="UniProtKB-KW"/>
</dbReference>
<name>A0A0G4E417_PSEFS</name>
<keyword evidence="4" id="KW-0460">Magnesium</keyword>
<keyword evidence="7" id="KW-0614">Plasmid</keyword>
<dbReference type="Pfam" id="PF08411">
    <property type="entry name" value="ExoI_SH3"/>
    <property type="match status" value="1"/>
</dbReference>
<dbReference type="InterPro" id="IPR013620">
    <property type="entry name" value="Exonuc_1_SH3"/>
</dbReference>
<dbReference type="Gene3D" id="3.30.1520.20">
    <property type="entry name" value="Exonuclease ExoI, domain 2"/>
    <property type="match status" value="1"/>
</dbReference>
<evidence type="ECO:0000256" key="4">
    <source>
        <dbReference type="ARBA" id="ARBA00022842"/>
    </source>
</evidence>
<keyword evidence="2" id="KW-0479">Metal-binding</keyword>
<proteinExistence type="predicted"/>
<evidence type="ECO:0000259" key="5">
    <source>
        <dbReference type="PROSITE" id="PS51784"/>
    </source>
</evidence>
<organism evidence="7">
    <name type="scientific">Pseudomonas fluorescens (strain SBW25)</name>
    <dbReference type="NCBI Taxonomy" id="216595"/>
    <lineage>
        <taxon>Bacteria</taxon>
        <taxon>Pseudomonadati</taxon>
        <taxon>Pseudomonadota</taxon>
        <taxon>Gammaproteobacteria</taxon>
        <taxon>Pseudomonadales</taxon>
        <taxon>Pseudomonadaceae</taxon>
        <taxon>Pseudomonas</taxon>
    </lineage>
</organism>
<dbReference type="GO" id="GO:0003676">
    <property type="term" value="F:nucleic acid binding"/>
    <property type="evidence" value="ECO:0007669"/>
    <property type="project" value="InterPro"/>
</dbReference>
<dbReference type="PROSITE" id="PS51785">
    <property type="entry name" value="EXOI_C"/>
    <property type="match status" value="1"/>
</dbReference>
<dbReference type="GO" id="GO:0008310">
    <property type="term" value="F:single-stranded DNA 3'-5' DNA exonuclease activity"/>
    <property type="evidence" value="ECO:0007669"/>
    <property type="project" value="InterPro"/>
</dbReference>
<dbReference type="Pfam" id="PF26016">
    <property type="entry name" value="ExoI_C"/>
    <property type="match status" value="1"/>
</dbReference>
<dbReference type="GO" id="GO:0006281">
    <property type="term" value="P:DNA repair"/>
    <property type="evidence" value="ECO:0007669"/>
    <property type="project" value="InterPro"/>
</dbReference>
<feature type="domain" description="ExoI C-terminal" evidence="6">
    <location>
        <begin position="342"/>
        <end position="466"/>
    </location>
</feature>
<reference evidence="7" key="2">
    <citation type="submission" date="2015-06" db="EMBL/GenBank/DDBJ databases">
        <title>Environmentally co-occuring mercury resistance plasmids are genetically and phenotypically diverse and confer variable context-dependent fitness effects.</title>
        <authorList>
            <person name="Hall J.P.J."/>
            <person name="Harrison E."/>
            <person name="Lilley A.K."/>
            <person name="Paterson S."/>
            <person name="Spiers A.J."/>
            <person name="Brockhurst M.A."/>
        </authorList>
    </citation>
    <scope>NUCLEOTIDE SEQUENCE [LARGE SCALE GENOMIC DNA]</scope>
    <source>
        <strain evidence="7">SBW25</strain>
        <plasmid evidence="7">pQBR57</plasmid>
    </source>
</reference>
<dbReference type="AlphaFoldDB" id="A0A0G4E417"/>
<dbReference type="Gene3D" id="3.30.420.10">
    <property type="entry name" value="Ribonuclease H-like superfamily/Ribonuclease H"/>
    <property type="match status" value="1"/>
</dbReference>
<dbReference type="PROSITE" id="PS51784">
    <property type="entry name" value="EXOI_SH3"/>
    <property type="match status" value="1"/>
</dbReference>
<dbReference type="EMBL" id="LN713926">
    <property type="protein sequence ID" value="CEK41990.1"/>
    <property type="molecule type" value="Genomic_DNA"/>
</dbReference>
<dbReference type="InterPro" id="IPR038649">
    <property type="entry name" value="EXOI_SH3_sf"/>
</dbReference>
<feature type="domain" description="ExoI SH3-like" evidence="5">
    <location>
        <begin position="183"/>
        <end position="339"/>
    </location>
</feature>
<reference evidence="7" key="1">
    <citation type="submission" date="2014-12" db="EMBL/GenBank/DDBJ databases">
        <authorList>
            <person name="Hall J."/>
        </authorList>
    </citation>
    <scope>NUCLEOTIDE SEQUENCE [LARGE SCALE GENOMIC DNA]</scope>
    <source>
        <strain evidence="7">SBW25</strain>
        <plasmid evidence="7">pQBR57</plasmid>
    </source>
</reference>
<evidence type="ECO:0000313" key="7">
    <source>
        <dbReference type="EMBL" id="CEK41990.1"/>
    </source>
</evidence>
<evidence type="ECO:0000256" key="3">
    <source>
        <dbReference type="ARBA" id="ARBA00022801"/>
    </source>
</evidence>
<accession>A0A0G4E417</accession>
<dbReference type="InterPro" id="IPR058561">
    <property type="entry name" value="Exonuc_1_C"/>
</dbReference>
<dbReference type="RefSeq" id="WP_192963212.1">
    <property type="nucleotide sequence ID" value="NZ_LN713926.1"/>
</dbReference>
<keyword evidence="3" id="KW-0378">Hydrolase</keyword>
<evidence type="ECO:0000256" key="2">
    <source>
        <dbReference type="ARBA" id="ARBA00022723"/>
    </source>
</evidence>
<sequence length="468" mass="51632">MPLSIHFYDSQYIGAPAHGQLVSFDSLRVSEGATDCSRLRIALRPDVAFMPQAIEQGDCFDMDLSDGVSEYEWSRKADELFRAPGTLHVGIGNTSTLDSFVRFALYRCLSTLPNTTIPAGVHYLDLLTVCRAINLLRPDAMPIPLAEDWDEQRKRAFICKHFPRESRAVSVMDLAKALMGSCPKLMGHAMAHSSPAHISELCGLVDGQIESLSEMKPVFLCHESLLSDTKFGVYMALATDPQYKNIVYLIDLQCDLTELIADRGADVARFVRTAPAQSDRPVVRVNLNRIPFASPLGVLDRTTAGRLRIDPGRVKRNAALLSDKTDLCLALMEVSGASGANLNGDPDFQLFGAEYLQPDMELLQRLHALAPSDWGSHISCAQDARITTLATRLIRRTSPALSSQGDIEDWLSHCSTRLLGKADAARIAETKAYCTNIASSLYLPMGMQTAARHWLHTTEIRNESRINV</sequence>
<evidence type="ECO:0000256" key="1">
    <source>
        <dbReference type="ARBA" id="ARBA00001946"/>
    </source>
</evidence>
<protein>
    <submittedName>
        <fullName evidence="7">Uncharacterized protein</fullName>
    </submittedName>
</protein>
<dbReference type="SUPFAM" id="SSF53098">
    <property type="entry name" value="Ribonuclease H-like"/>
    <property type="match status" value="1"/>
</dbReference>
<dbReference type="InterPro" id="IPR036397">
    <property type="entry name" value="RNaseH_sf"/>
</dbReference>
<gene>
    <name evidence="7" type="ORF">PQBR57_0037</name>
</gene>
<dbReference type="InterPro" id="IPR012337">
    <property type="entry name" value="RNaseH-like_sf"/>
</dbReference>
<evidence type="ECO:0000259" key="6">
    <source>
        <dbReference type="PROSITE" id="PS51785"/>
    </source>
</evidence>